<evidence type="ECO:0000256" key="1">
    <source>
        <dbReference type="SAM" id="MobiDB-lite"/>
    </source>
</evidence>
<reference evidence="2 3" key="1">
    <citation type="submission" date="2019-07" db="EMBL/GenBank/DDBJ databases">
        <title>Rhodotorula toruloides NBRC10032 genome sequencing.</title>
        <authorList>
            <person name="Shida Y."/>
            <person name="Takaku H."/>
            <person name="Ogasawara W."/>
            <person name="Mori K."/>
        </authorList>
    </citation>
    <scope>NUCLEOTIDE SEQUENCE [LARGE SCALE GENOMIC DNA]</scope>
    <source>
        <strain evidence="2 3">NBRC10032</strain>
    </source>
</reference>
<dbReference type="AlphaFoldDB" id="A0A511KDD9"/>
<comment type="caution">
    <text evidence="2">The sequence shown here is derived from an EMBL/GenBank/DDBJ whole genome shotgun (WGS) entry which is preliminary data.</text>
</comment>
<evidence type="ECO:0000313" key="2">
    <source>
        <dbReference type="EMBL" id="GEM07414.1"/>
    </source>
</evidence>
<proteinExistence type="predicted"/>
<name>A0A511KDD9_RHOTO</name>
<evidence type="ECO:0000313" key="3">
    <source>
        <dbReference type="Proteomes" id="UP000321518"/>
    </source>
</evidence>
<dbReference type="EMBL" id="BJWK01000003">
    <property type="protein sequence ID" value="GEM07414.1"/>
    <property type="molecule type" value="Genomic_DNA"/>
</dbReference>
<gene>
    <name evidence="2" type="ORF">Rt10032_c03g1431</name>
</gene>
<feature type="compositionally biased region" description="Basic and acidic residues" evidence="1">
    <location>
        <begin position="25"/>
        <end position="34"/>
    </location>
</feature>
<dbReference type="Proteomes" id="UP000321518">
    <property type="component" value="Unassembled WGS sequence"/>
</dbReference>
<feature type="region of interest" description="Disordered" evidence="1">
    <location>
        <begin position="80"/>
        <end position="109"/>
    </location>
</feature>
<protein>
    <submittedName>
        <fullName evidence="2">Uncharacterized protein</fullName>
    </submittedName>
</protein>
<organism evidence="2 3">
    <name type="scientific">Rhodotorula toruloides</name>
    <name type="common">Yeast</name>
    <name type="synonym">Rhodosporidium toruloides</name>
    <dbReference type="NCBI Taxonomy" id="5286"/>
    <lineage>
        <taxon>Eukaryota</taxon>
        <taxon>Fungi</taxon>
        <taxon>Dikarya</taxon>
        <taxon>Basidiomycota</taxon>
        <taxon>Pucciniomycotina</taxon>
        <taxon>Microbotryomycetes</taxon>
        <taxon>Sporidiobolales</taxon>
        <taxon>Sporidiobolaceae</taxon>
        <taxon>Rhodotorula</taxon>
    </lineage>
</organism>
<feature type="region of interest" description="Disordered" evidence="1">
    <location>
        <begin position="1"/>
        <end position="34"/>
    </location>
</feature>
<sequence>MAASASIGPPEQRRDNVLQDAPNSADKRARDEGAEEKWIYEAAKRHFGDRDCVSIQQLELEKKKAQLVTAVQQNKKELKKWQTAGQAKGPEGGRLGAQGLRLQKGDAED</sequence>
<accession>A0A511KDD9</accession>